<proteinExistence type="predicted"/>
<name>A0AAN5C8B0_9BILA</name>
<dbReference type="Proteomes" id="UP001328107">
    <property type="component" value="Unassembled WGS sequence"/>
</dbReference>
<accession>A0AAN5C8B0</accession>
<keyword evidence="2" id="KW-1185">Reference proteome</keyword>
<sequence>LLEINSLPHSHSVSGLGMTQTTIIAYRHQHRPKVHQQDEGKVARKHEGIMVAIEGSIDNLSLLISEILDVFLGDCCPLAGNEVEEVVLDISLDDDLIGASHRGAAGELGSEELGSHLQIDIESVESLDHGDALLSSGCPLDGDHSLFLRLLLLLPSRPLPATLLVLLVSISRGFCCSCVVVHHSRTVLLLFSAQGESLEQLRRVSLRPLLASVIHARVLAVLRGHRTLSAVLHGHRVEGIPLQSRRRVLNCCCCHCSRGLLYL</sequence>
<comment type="caution">
    <text evidence="1">The sequence shown here is derived from an EMBL/GenBank/DDBJ whole genome shotgun (WGS) entry which is preliminary data.</text>
</comment>
<evidence type="ECO:0000313" key="2">
    <source>
        <dbReference type="Proteomes" id="UP001328107"/>
    </source>
</evidence>
<feature type="non-terminal residue" evidence="1">
    <location>
        <position position="1"/>
    </location>
</feature>
<gene>
    <name evidence="1" type="ORF">PMAYCL1PPCAC_11553</name>
</gene>
<protein>
    <submittedName>
        <fullName evidence="1">Uncharacterized protein</fullName>
    </submittedName>
</protein>
<evidence type="ECO:0000313" key="1">
    <source>
        <dbReference type="EMBL" id="GMR41358.1"/>
    </source>
</evidence>
<feature type="non-terminal residue" evidence="1">
    <location>
        <position position="263"/>
    </location>
</feature>
<dbReference type="AlphaFoldDB" id="A0AAN5C8B0"/>
<organism evidence="1 2">
    <name type="scientific">Pristionchus mayeri</name>
    <dbReference type="NCBI Taxonomy" id="1317129"/>
    <lineage>
        <taxon>Eukaryota</taxon>
        <taxon>Metazoa</taxon>
        <taxon>Ecdysozoa</taxon>
        <taxon>Nematoda</taxon>
        <taxon>Chromadorea</taxon>
        <taxon>Rhabditida</taxon>
        <taxon>Rhabditina</taxon>
        <taxon>Diplogasteromorpha</taxon>
        <taxon>Diplogasteroidea</taxon>
        <taxon>Neodiplogasteridae</taxon>
        <taxon>Pristionchus</taxon>
    </lineage>
</organism>
<dbReference type="EMBL" id="BTRK01000003">
    <property type="protein sequence ID" value="GMR41358.1"/>
    <property type="molecule type" value="Genomic_DNA"/>
</dbReference>
<reference evidence="2" key="1">
    <citation type="submission" date="2022-10" db="EMBL/GenBank/DDBJ databases">
        <title>Genome assembly of Pristionchus species.</title>
        <authorList>
            <person name="Yoshida K."/>
            <person name="Sommer R.J."/>
        </authorList>
    </citation>
    <scope>NUCLEOTIDE SEQUENCE [LARGE SCALE GENOMIC DNA]</scope>
    <source>
        <strain evidence="2">RS5460</strain>
    </source>
</reference>